<dbReference type="Proteomes" id="UP000798662">
    <property type="component" value="Chromosome 2"/>
</dbReference>
<keyword evidence="2" id="KW-1185">Reference proteome</keyword>
<accession>A0ACC3C996</accession>
<comment type="caution">
    <text evidence="1">The sequence shown here is derived from an EMBL/GenBank/DDBJ whole genome shotgun (WGS) entry which is preliminary data.</text>
</comment>
<dbReference type="EMBL" id="CM020619">
    <property type="protein sequence ID" value="KAK1866648.1"/>
    <property type="molecule type" value="Genomic_DNA"/>
</dbReference>
<name>A0ACC3C996_PYRYE</name>
<evidence type="ECO:0000313" key="1">
    <source>
        <dbReference type="EMBL" id="KAK1866648.1"/>
    </source>
</evidence>
<protein>
    <submittedName>
        <fullName evidence="1">Uncharacterized protein</fullName>
    </submittedName>
</protein>
<organism evidence="1 2">
    <name type="scientific">Pyropia yezoensis</name>
    <name type="common">Susabi-nori</name>
    <name type="synonym">Porphyra yezoensis</name>
    <dbReference type="NCBI Taxonomy" id="2788"/>
    <lineage>
        <taxon>Eukaryota</taxon>
        <taxon>Rhodophyta</taxon>
        <taxon>Bangiophyceae</taxon>
        <taxon>Bangiales</taxon>
        <taxon>Bangiaceae</taxon>
        <taxon>Pyropia</taxon>
    </lineage>
</organism>
<sequence length="326" mass="34389">MTPSRGGATATVVAGAQRDSVDVGGQRHDGRRRRRRWAAPWLSANTPRSRFAVALLPPHATAARPTLAAARRCSSSRPPHLQPSQWPPRWAPPIVDSDILGAVDWLEATLVAAAMALAGQTACPPAWTAVTGTAAATRVCGPVGVSVHHFRERGRVGGDRRRSRRLWCRRPPRVAAAAAAATECATRAAAVTLPSPGRGLAWPSTAAAGSCSWRRGLQRGSQLDAPGSRIIRWRTTLARHDGNRGGGGGDAIPAAPPADLGRQRRPLPLVEASKESAAQEVGLGAPRNVHHLHAARGHGRCIRRRLPCAVAVRHAPPPGSGGSHRH</sequence>
<gene>
    <name evidence="1" type="ORF">I4F81_009164</name>
</gene>
<evidence type="ECO:0000313" key="2">
    <source>
        <dbReference type="Proteomes" id="UP000798662"/>
    </source>
</evidence>
<proteinExistence type="predicted"/>
<reference evidence="1" key="1">
    <citation type="submission" date="2019-11" db="EMBL/GenBank/DDBJ databases">
        <title>Nori genome reveals adaptations in red seaweeds to the harsh intertidal environment.</title>
        <authorList>
            <person name="Wang D."/>
            <person name="Mao Y."/>
        </authorList>
    </citation>
    <scope>NUCLEOTIDE SEQUENCE</scope>
    <source>
        <tissue evidence="1">Gametophyte</tissue>
    </source>
</reference>